<feature type="chain" id="PRO_5031519077" evidence="2">
    <location>
        <begin position="21"/>
        <end position="979"/>
    </location>
</feature>
<keyword evidence="4" id="KW-1185">Reference proteome</keyword>
<reference evidence="3 4" key="1">
    <citation type="submission" date="2020-07" db="EMBL/GenBank/DDBJ databases">
        <authorList>
            <person name="Feng X."/>
        </authorList>
    </citation>
    <scope>NUCLEOTIDE SEQUENCE [LARGE SCALE GENOMIC DNA]</scope>
    <source>
        <strain evidence="3 4">JCM14086</strain>
    </source>
</reference>
<dbReference type="EMBL" id="JACHVA010000126">
    <property type="protein sequence ID" value="MBC2603306.1"/>
    <property type="molecule type" value="Genomic_DNA"/>
</dbReference>
<evidence type="ECO:0000313" key="3">
    <source>
        <dbReference type="EMBL" id="MBC2603306.1"/>
    </source>
</evidence>
<protein>
    <submittedName>
        <fullName evidence="3">Uncharacterized protein</fullName>
    </submittedName>
</protein>
<feature type="region of interest" description="Disordered" evidence="1">
    <location>
        <begin position="44"/>
        <end position="67"/>
    </location>
</feature>
<accession>A0A7X1E5M0</accession>
<gene>
    <name evidence="3" type="ORF">H5P30_16105</name>
</gene>
<organism evidence="3 4">
    <name type="scientific">Puniceicoccus vermicola</name>
    <dbReference type="NCBI Taxonomy" id="388746"/>
    <lineage>
        <taxon>Bacteria</taxon>
        <taxon>Pseudomonadati</taxon>
        <taxon>Verrucomicrobiota</taxon>
        <taxon>Opitutia</taxon>
        <taxon>Puniceicoccales</taxon>
        <taxon>Puniceicoccaceae</taxon>
        <taxon>Puniceicoccus</taxon>
    </lineage>
</organism>
<name>A0A7X1E5M0_9BACT</name>
<keyword evidence="2" id="KW-0732">Signal</keyword>
<evidence type="ECO:0000313" key="4">
    <source>
        <dbReference type="Proteomes" id="UP000525652"/>
    </source>
</evidence>
<feature type="signal peptide" evidence="2">
    <location>
        <begin position="1"/>
        <end position="20"/>
    </location>
</feature>
<evidence type="ECO:0000256" key="1">
    <source>
        <dbReference type="SAM" id="MobiDB-lite"/>
    </source>
</evidence>
<dbReference type="InterPro" id="IPR013783">
    <property type="entry name" value="Ig-like_fold"/>
</dbReference>
<dbReference type="Gene3D" id="2.60.40.10">
    <property type="entry name" value="Immunoglobulins"/>
    <property type="match status" value="1"/>
</dbReference>
<dbReference type="Proteomes" id="UP000525652">
    <property type="component" value="Unassembled WGS sequence"/>
</dbReference>
<dbReference type="AlphaFoldDB" id="A0A7X1E5M0"/>
<dbReference type="RefSeq" id="WP_185693938.1">
    <property type="nucleotide sequence ID" value="NZ_JACHVA010000126.1"/>
</dbReference>
<sequence>MRAWLAWSVAGIGSLVFFQAASGLDEDNDGMSDVFSDYYELETGSAGDDSDGDGQTNAVESEWGTDPHDPFEYGISKVERMDEETVRVTIPTVIGKRYRFSISLDLEEWEPIGEEFVGSGGLEHLLIDFPVAGTNRLFWRGVSLGEVDNDLDGLGGYEESLMGTSDELEDSDDDELSDLDEFLAALDPLGGFVDSDLDGFSDDFEIANNMDKDSPDGTAPTVRFLNASQSMNFLEGESYEFRVEASESDLGGIETVEVRMGSKHSPAASISVDNQFSALLSEIDSSEETQVLTARAYGEDGSRGESNDVSVDVAEVERWLSVVRSRSISWYFARRLNGEETDVYNQQYYRGDGILKLKSRDGSEMASVPLQNYDEDVLIIFDDVEENSLILQNSLSGFPLHSTMIWNHFGRDIYGTISYDDDEVEFAIPNGEYRIVEPLRPYPQNDESWKEDMEIMIEISGSEHISYAKERDRFLGERTLVFVYEPARPGSIRAGVGIWRVPDGPRIIATPFRQGTYSSPGARRHFLQNQDEGNLPLRVNDDFDDELSVPDFNDTVLGEEDDDILTINVKLNLRGLTEWDHFEITPSSDKIRLYYRDNAGNPVLMPLDDGSYVSTLIDGNYVASQLKSESGLDFFVEGMEPSDSETVEFRAAEDDGEYAVGGSETVKIGPIFKVELEFVEPQPFFENSDRVFVGNDFQGLFQQPPDKENSVTLDLVMDSAVKQSLLSGLSFEVRVAENSDGDDAADKGAIDTTDFMASNGADPVLYLTPDEEPEDHCEDLEILSPRRFFEIVAKYNGIELATSDKIWVNSRFEYIVNYSEPENQRYDRPIALVRAKYDMPDNLPRYNESLSDDGFVGTHPFLPIPVVLFIELGPSAYENENRLASTWIHENVHLNQGRDIIRKIAAGRTLYEQHVADGSNLSTIPQADKDSITEWIVGESEAYFTEQDNYDETCLNAFDRSTVQDQLDEFSSIYHAMNP</sequence>
<evidence type="ECO:0000256" key="2">
    <source>
        <dbReference type="SAM" id="SignalP"/>
    </source>
</evidence>
<proteinExistence type="predicted"/>
<comment type="caution">
    <text evidence="3">The sequence shown here is derived from an EMBL/GenBank/DDBJ whole genome shotgun (WGS) entry which is preliminary data.</text>
</comment>